<dbReference type="PRINTS" id="PR00461">
    <property type="entry name" value="PLPEROXIDASE"/>
</dbReference>
<evidence type="ECO:0000256" key="13">
    <source>
        <dbReference type="ARBA" id="ARBA00023180"/>
    </source>
</evidence>
<evidence type="ECO:0000256" key="3">
    <source>
        <dbReference type="ARBA" id="ARBA00006873"/>
    </source>
</evidence>
<evidence type="ECO:0000256" key="2">
    <source>
        <dbReference type="ARBA" id="ARBA00002322"/>
    </source>
</evidence>
<dbReference type="PROSITE" id="PS00435">
    <property type="entry name" value="PEROXIDASE_1"/>
    <property type="match status" value="1"/>
</dbReference>
<proteinExistence type="inferred from homology"/>
<evidence type="ECO:0000256" key="9">
    <source>
        <dbReference type="ARBA" id="ARBA00022837"/>
    </source>
</evidence>
<evidence type="ECO:0000256" key="1">
    <source>
        <dbReference type="ARBA" id="ARBA00000189"/>
    </source>
</evidence>
<keyword evidence="17" id="KW-1185">Reference proteome</keyword>
<gene>
    <name evidence="18" type="primary">LOC107029822</name>
</gene>
<dbReference type="Proteomes" id="UP000694930">
    <property type="component" value="Chromosome 9"/>
</dbReference>
<dbReference type="PANTHER" id="PTHR31517:SF59">
    <property type="entry name" value="PEROXIDASE"/>
    <property type="match status" value="1"/>
</dbReference>
<comment type="similarity">
    <text evidence="3">Belongs to the peroxidase family. Ascorbate peroxidase subfamily.</text>
</comment>
<dbReference type="Pfam" id="PF00141">
    <property type="entry name" value="peroxidase"/>
    <property type="match status" value="1"/>
</dbReference>
<comment type="catalytic activity">
    <reaction evidence="1 15">
        <text>2 a phenolic donor + H2O2 = 2 a phenolic radical donor + 2 H2O</text>
        <dbReference type="Rhea" id="RHEA:56136"/>
        <dbReference type="ChEBI" id="CHEBI:15377"/>
        <dbReference type="ChEBI" id="CHEBI:16240"/>
        <dbReference type="ChEBI" id="CHEBI:139520"/>
        <dbReference type="ChEBI" id="CHEBI:139521"/>
        <dbReference type="EC" id="1.11.1.7"/>
    </reaction>
</comment>
<keyword evidence="10 15" id="KW-0560">Oxidoreductase</keyword>
<keyword evidence="13" id="KW-0325">Glycoprotein</keyword>
<reference evidence="18" key="2">
    <citation type="submission" date="2025-08" db="UniProtKB">
        <authorList>
            <consortium name="RefSeq"/>
        </authorList>
    </citation>
    <scope>IDENTIFICATION</scope>
</reference>
<dbReference type="GeneID" id="107029822"/>
<keyword evidence="5 15" id="KW-0964">Secreted</keyword>
<evidence type="ECO:0000256" key="7">
    <source>
        <dbReference type="ARBA" id="ARBA00022617"/>
    </source>
</evidence>
<accession>A0ABM1HKH4</accession>
<feature type="domain" description="Plant heme peroxidase family profile" evidence="16">
    <location>
        <begin position="30"/>
        <end position="319"/>
    </location>
</feature>
<dbReference type="RefSeq" id="XP_015086754.1">
    <property type="nucleotide sequence ID" value="XM_015231268.2"/>
</dbReference>
<feature type="chain" id="PRO_5044957811" description="Peroxidase" evidence="15">
    <location>
        <begin position="30"/>
        <end position="328"/>
    </location>
</feature>
<dbReference type="InterPro" id="IPR019793">
    <property type="entry name" value="Peroxidases_heam-ligand_BS"/>
</dbReference>
<dbReference type="PRINTS" id="PR00458">
    <property type="entry name" value="PEROXIDASE"/>
</dbReference>
<dbReference type="InterPro" id="IPR033905">
    <property type="entry name" value="Secretory_peroxidase"/>
</dbReference>
<evidence type="ECO:0000256" key="15">
    <source>
        <dbReference type="RuleBase" id="RU362060"/>
    </source>
</evidence>
<comment type="function">
    <text evidence="2">Removal of H(2)O(2), oxidation of toxic reductants, biosynthesis and degradation of lignin, suberization, auxin catabolism, response to environmental stresses such as wounding, pathogen attack and oxidative stress. These functions might be dependent on each isozyme/isoform in each plant tissue.</text>
</comment>
<evidence type="ECO:0000256" key="11">
    <source>
        <dbReference type="ARBA" id="ARBA00023004"/>
    </source>
</evidence>
<dbReference type="EC" id="1.11.1.7" evidence="4 15"/>
<keyword evidence="6 15" id="KW-0575">Peroxidase</keyword>
<keyword evidence="12" id="KW-1015">Disulfide bond</keyword>
<keyword evidence="8 15" id="KW-0479">Metal-binding</keyword>
<evidence type="ECO:0000313" key="18">
    <source>
        <dbReference type="RefSeq" id="XP_015086754.1"/>
    </source>
</evidence>
<keyword evidence="9 15" id="KW-0106">Calcium</keyword>
<sequence>MNIMKMKMILSSLIGLLLFYCCVIHLVSAQLQVGFYNSTCPQTETIVRQAVQNQFNSDPSITAALLRMHFHDCFVRGCDASILIKSTGSKKSEREAGPNKTVRGYELIDKIKKTLETSCPSTVSCADIITLATRDSVALAGGPNYPIPTGRRDGLTSNIADVNLPGPSLTIPQALQFFTNKGLTLNDMVTLLGAHTVGIAHCKFFQGRLSPVPDKTMDPTLAAQLLKTCTKSSATAFLDQNTSFTIDNEYYREITLRKGILTIDQELALDKSSAPIVTSFAANKDVFSQSFANAMIKMANIDVLVGSAGEIRKNCGVFNQKANRKVVN</sequence>
<protein>
    <recommendedName>
        <fullName evidence="4 15">Peroxidase</fullName>
        <ecNumber evidence="4 15">1.11.1.7</ecNumber>
    </recommendedName>
</protein>
<organism evidence="17 18">
    <name type="scientific">Solanum pennellii</name>
    <name type="common">Tomato</name>
    <name type="synonym">Lycopersicon pennellii</name>
    <dbReference type="NCBI Taxonomy" id="28526"/>
    <lineage>
        <taxon>Eukaryota</taxon>
        <taxon>Viridiplantae</taxon>
        <taxon>Streptophyta</taxon>
        <taxon>Embryophyta</taxon>
        <taxon>Tracheophyta</taxon>
        <taxon>Spermatophyta</taxon>
        <taxon>Magnoliopsida</taxon>
        <taxon>eudicotyledons</taxon>
        <taxon>Gunneridae</taxon>
        <taxon>Pentapetalae</taxon>
        <taxon>asterids</taxon>
        <taxon>lamiids</taxon>
        <taxon>Solanales</taxon>
        <taxon>Solanaceae</taxon>
        <taxon>Solanoideae</taxon>
        <taxon>Solaneae</taxon>
        <taxon>Solanum</taxon>
        <taxon>Solanum subgen. Lycopersicon</taxon>
    </lineage>
</organism>
<dbReference type="PROSITE" id="PS50873">
    <property type="entry name" value="PEROXIDASE_4"/>
    <property type="match status" value="1"/>
</dbReference>
<dbReference type="PANTHER" id="PTHR31517">
    <property type="match status" value="1"/>
</dbReference>
<keyword evidence="11 15" id="KW-0408">Iron</keyword>
<dbReference type="InterPro" id="IPR000823">
    <property type="entry name" value="Peroxidase_pln"/>
</dbReference>
<dbReference type="InterPro" id="IPR010255">
    <property type="entry name" value="Haem_peroxidase_sf"/>
</dbReference>
<dbReference type="Gene3D" id="1.10.420.10">
    <property type="entry name" value="Peroxidase, domain 2"/>
    <property type="match status" value="1"/>
</dbReference>
<evidence type="ECO:0000256" key="14">
    <source>
        <dbReference type="ARBA" id="ARBA00023324"/>
    </source>
</evidence>
<evidence type="ECO:0000256" key="12">
    <source>
        <dbReference type="ARBA" id="ARBA00023157"/>
    </source>
</evidence>
<name>A0ABM1HKH4_SOLPN</name>
<comment type="similarity">
    <text evidence="15">Belongs to the peroxidase family. Classical plant (class III) peroxidase subfamily.</text>
</comment>
<evidence type="ECO:0000256" key="4">
    <source>
        <dbReference type="ARBA" id="ARBA00012313"/>
    </source>
</evidence>
<keyword evidence="14 15" id="KW-0376">Hydrogen peroxide</keyword>
<dbReference type="InterPro" id="IPR019794">
    <property type="entry name" value="Peroxidases_AS"/>
</dbReference>
<evidence type="ECO:0000313" key="17">
    <source>
        <dbReference type="Proteomes" id="UP000694930"/>
    </source>
</evidence>
<evidence type="ECO:0000259" key="16">
    <source>
        <dbReference type="PROSITE" id="PS50873"/>
    </source>
</evidence>
<dbReference type="PROSITE" id="PS00436">
    <property type="entry name" value="PEROXIDASE_2"/>
    <property type="match status" value="1"/>
</dbReference>
<comment type="subcellular location">
    <subcellularLocation>
        <location evidence="15">Secreted</location>
    </subcellularLocation>
</comment>
<keyword evidence="7 15" id="KW-0349">Heme</keyword>
<evidence type="ECO:0000256" key="5">
    <source>
        <dbReference type="ARBA" id="ARBA00022525"/>
    </source>
</evidence>
<dbReference type="InterPro" id="IPR002016">
    <property type="entry name" value="Haem_peroxidase"/>
</dbReference>
<dbReference type="SUPFAM" id="SSF48113">
    <property type="entry name" value="Heme-dependent peroxidases"/>
    <property type="match status" value="1"/>
</dbReference>
<dbReference type="Gene3D" id="1.10.520.10">
    <property type="match status" value="1"/>
</dbReference>
<comment type="cofactor">
    <cofactor evidence="15">
        <name>heme b</name>
        <dbReference type="ChEBI" id="CHEBI:60344"/>
    </cofactor>
    <text evidence="15">Binds 1 heme b (iron(II)-protoporphyrin IX) group per subunit.</text>
</comment>
<evidence type="ECO:0000256" key="8">
    <source>
        <dbReference type="ARBA" id="ARBA00022723"/>
    </source>
</evidence>
<evidence type="ECO:0000256" key="10">
    <source>
        <dbReference type="ARBA" id="ARBA00023002"/>
    </source>
</evidence>
<dbReference type="CDD" id="cd00693">
    <property type="entry name" value="secretory_peroxidase"/>
    <property type="match status" value="1"/>
</dbReference>
<comment type="cofactor">
    <cofactor evidence="15">
        <name>Ca(2+)</name>
        <dbReference type="ChEBI" id="CHEBI:29108"/>
    </cofactor>
    <text evidence="15">Binds 2 calcium ions per subunit.</text>
</comment>
<reference evidence="17" key="1">
    <citation type="journal article" date="2014" name="Nat. Genet.">
        <title>The genome of the stress-tolerant wild tomato species Solanum pennellii.</title>
        <authorList>
            <person name="Bolger A."/>
            <person name="Scossa F."/>
            <person name="Bolger M.E."/>
            <person name="Lanz C."/>
            <person name="Maumus F."/>
            <person name="Tohge T."/>
            <person name="Quesneville H."/>
            <person name="Alseekh S."/>
            <person name="Sorensen I."/>
            <person name="Lichtenstein G."/>
            <person name="Fich E.A."/>
            <person name="Conte M."/>
            <person name="Keller H."/>
            <person name="Schneeberger K."/>
            <person name="Schwacke R."/>
            <person name="Ofner I."/>
            <person name="Vrebalov J."/>
            <person name="Xu Y."/>
            <person name="Osorio S."/>
            <person name="Aflitos S.A."/>
            <person name="Schijlen E."/>
            <person name="Jimenez-Gomez J.M."/>
            <person name="Ryngajllo M."/>
            <person name="Kimura S."/>
            <person name="Kumar R."/>
            <person name="Koenig D."/>
            <person name="Headland L.R."/>
            <person name="Maloof J.N."/>
            <person name="Sinha N."/>
            <person name="van Ham R.C."/>
            <person name="Lankhorst R.K."/>
            <person name="Mao L."/>
            <person name="Vogel A."/>
            <person name="Arsova B."/>
            <person name="Panstruga R."/>
            <person name="Fei Z."/>
            <person name="Rose J.K."/>
            <person name="Zamir D."/>
            <person name="Carrari F."/>
            <person name="Giovannoni J.J."/>
            <person name="Weigel D."/>
            <person name="Usadel B."/>
            <person name="Fernie A.R."/>
        </authorList>
    </citation>
    <scope>NUCLEOTIDE SEQUENCE [LARGE SCALE GENOMIC DNA]</scope>
    <source>
        <strain evidence="17">cv. LA0716</strain>
    </source>
</reference>
<keyword evidence="15" id="KW-0732">Signal</keyword>
<evidence type="ECO:0000256" key="6">
    <source>
        <dbReference type="ARBA" id="ARBA00022559"/>
    </source>
</evidence>
<feature type="signal peptide" evidence="15">
    <location>
        <begin position="1"/>
        <end position="29"/>
    </location>
</feature>